<dbReference type="Pfam" id="PF14659">
    <property type="entry name" value="Phage_int_SAM_3"/>
    <property type="match status" value="1"/>
</dbReference>
<dbReference type="PANTHER" id="PTHR30629">
    <property type="entry name" value="PROPHAGE INTEGRASE"/>
    <property type="match status" value="1"/>
</dbReference>
<comment type="caution">
    <text evidence="9">The sequence shown here is derived from an EMBL/GenBank/DDBJ whole genome shotgun (WGS) entry which is preliminary data.</text>
</comment>
<dbReference type="InterPro" id="IPR004107">
    <property type="entry name" value="Integrase_SAM-like_N"/>
</dbReference>
<feature type="domain" description="Core-binding (CB)" evidence="8">
    <location>
        <begin position="75"/>
        <end position="156"/>
    </location>
</feature>
<organism evidence="9 10">
    <name type="scientific">Streptomyces spongiicola</name>
    <dbReference type="NCBI Taxonomy" id="1690221"/>
    <lineage>
        <taxon>Bacteria</taxon>
        <taxon>Bacillati</taxon>
        <taxon>Actinomycetota</taxon>
        <taxon>Actinomycetes</taxon>
        <taxon>Kitasatosporales</taxon>
        <taxon>Streptomycetaceae</taxon>
        <taxon>Streptomyces</taxon>
    </lineage>
</organism>
<comment type="similarity">
    <text evidence="1">Belongs to the 'phage' integrase family.</text>
</comment>
<feature type="domain" description="Tyr recombinase" evidence="7">
    <location>
        <begin position="177"/>
        <end position="394"/>
    </location>
</feature>
<evidence type="ECO:0000256" key="6">
    <source>
        <dbReference type="SAM" id="MobiDB-lite"/>
    </source>
</evidence>
<dbReference type="CDD" id="cd01189">
    <property type="entry name" value="INT_ICEBs1_C_like"/>
    <property type="match status" value="1"/>
</dbReference>
<keyword evidence="2" id="KW-0229">DNA integration</keyword>
<protein>
    <submittedName>
        <fullName evidence="9">Site-specific integrase</fullName>
    </submittedName>
</protein>
<dbReference type="InterPro" id="IPR011010">
    <property type="entry name" value="DNA_brk_join_enz"/>
</dbReference>
<dbReference type="PROSITE" id="PS51900">
    <property type="entry name" value="CB"/>
    <property type="match status" value="1"/>
</dbReference>
<dbReference type="Gene3D" id="1.10.150.130">
    <property type="match status" value="1"/>
</dbReference>
<dbReference type="InterPro" id="IPR050808">
    <property type="entry name" value="Phage_Integrase"/>
</dbReference>
<name>A0A388T4M8_9ACTN</name>
<dbReference type="InterPro" id="IPR002104">
    <property type="entry name" value="Integrase_catalytic"/>
</dbReference>
<evidence type="ECO:0000259" key="7">
    <source>
        <dbReference type="PROSITE" id="PS51898"/>
    </source>
</evidence>
<evidence type="ECO:0000259" key="8">
    <source>
        <dbReference type="PROSITE" id="PS51900"/>
    </source>
</evidence>
<dbReference type="InterPro" id="IPR013762">
    <property type="entry name" value="Integrase-like_cat_sf"/>
</dbReference>
<evidence type="ECO:0000256" key="3">
    <source>
        <dbReference type="ARBA" id="ARBA00023125"/>
    </source>
</evidence>
<dbReference type="EMBL" id="BGZL01000024">
    <property type="protein sequence ID" value="GBQ03898.1"/>
    <property type="molecule type" value="Genomic_DNA"/>
</dbReference>
<keyword evidence="4" id="KW-0233">DNA recombination</keyword>
<proteinExistence type="inferred from homology"/>
<evidence type="ECO:0000256" key="1">
    <source>
        <dbReference type="ARBA" id="ARBA00008857"/>
    </source>
</evidence>
<evidence type="ECO:0000313" key="10">
    <source>
        <dbReference type="Proteomes" id="UP000265354"/>
    </source>
</evidence>
<feature type="region of interest" description="Disordered" evidence="6">
    <location>
        <begin position="16"/>
        <end position="41"/>
    </location>
</feature>
<dbReference type="AlphaFoldDB" id="A0A388T4M8"/>
<dbReference type="SUPFAM" id="SSF56349">
    <property type="entry name" value="DNA breaking-rejoining enzymes"/>
    <property type="match status" value="1"/>
</dbReference>
<dbReference type="GO" id="GO:0006310">
    <property type="term" value="P:DNA recombination"/>
    <property type="evidence" value="ECO:0007669"/>
    <property type="project" value="UniProtKB-KW"/>
</dbReference>
<dbReference type="PROSITE" id="PS51898">
    <property type="entry name" value="TYR_RECOMBINASE"/>
    <property type="match status" value="1"/>
</dbReference>
<dbReference type="InterPro" id="IPR044068">
    <property type="entry name" value="CB"/>
</dbReference>
<keyword evidence="3 5" id="KW-0238">DNA-binding</keyword>
<dbReference type="GO" id="GO:0015074">
    <property type="term" value="P:DNA integration"/>
    <property type="evidence" value="ECO:0007669"/>
    <property type="project" value="UniProtKB-KW"/>
</dbReference>
<evidence type="ECO:0000256" key="2">
    <source>
        <dbReference type="ARBA" id="ARBA00022908"/>
    </source>
</evidence>
<dbReference type="InterPro" id="IPR010998">
    <property type="entry name" value="Integrase_recombinase_N"/>
</dbReference>
<dbReference type="Proteomes" id="UP000265354">
    <property type="component" value="Unassembled WGS sequence"/>
</dbReference>
<evidence type="ECO:0000313" key="9">
    <source>
        <dbReference type="EMBL" id="GBQ03898.1"/>
    </source>
</evidence>
<sequence length="412" mass="46531">MARKPTAYKRCDCTDQNRPKKSGCGHSWSYNRTTDEGNRTRTTIPESVGLTQAQAQAILDGMAPGVAPEPVEANLTFRQWAADWLGRRRAKEVSVQGYESAVRVHLNPRWGNKRLRTIKKAQVEAWVQEMEANKKIANSTAEGHWKVFKMIIKDALQNGKIASNPTYEVDGPYVEASTSYVFSTDECWAIYDEFPERYRLIPMLGFACGLRQAEALAVCDDVIDTDSGLLTVRRQVLRTKETRYRPTLVDRLKTSPRLNTKEVPMPPYLSEALQEYMERQPPRVAENVLWEHKKTITDCKRGTVGALFWSARRNLICRNHFNDDAWKPTLRKLGIKDEEGNLPTFHDLRHTFISTCLQNGIPEHTVAAWVGDSVEELRRTYSHLLRNHADTHGAIAAGLTARPAPSAASAAA</sequence>
<accession>A0A388T4M8</accession>
<evidence type="ECO:0000256" key="4">
    <source>
        <dbReference type="ARBA" id="ARBA00023172"/>
    </source>
</evidence>
<gene>
    <name evidence="9" type="ORF">SSP531S_53770</name>
</gene>
<dbReference type="PANTHER" id="PTHR30629:SF2">
    <property type="entry name" value="PROPHAGE INTEGRASE INTS-RELATED"/>
    <property type="match status" value="1"/>
</dbReference>
<dbReference type="Gene3D" id="1.10.443.10">
    <property type="entry name" value="Intergrase catalytic core"/>
    <property type="match status" value="1"/>
</dbReference>
<reference evidence="9 10" key="1">
    <citation type="submission" date="2018-07" db="EMBL/GenBank/DDBJ databases">
        <title>Whole Genome Shotgun Sequence of Streptomyces spongiicola strain 531S.</title>
        <authorList>
            <person name="Dohra H."/>
            <person name="Kodani S."/>
        </authorList>
    </citation>
    <scope>NUCLEOTIDE SEQUENCE [LARGE SCALE GENOMIC DNA]</scope>
    <source>
        <strain evidence="9 10">531S</strain>
    </source>
</reference>
<dbReference type="Pfam" id="PF00589">
    <property type="entry name" value="Phage_integrase"/>
    <property type="match status" value="1"/>
</dbReference>
<evidence type="ECO:0000256" key="5">
    <source>
        <dbReference type="PROSITE-ProRule" id="PRU01248"/>
    </source>
</evidence>
<dbReference type="GO" id="GO:0003677">
    <property type="term" value="F:DNA binding"/>
    <property type="evidence" value="ECO:0007669"/>
    <property type="project" value="UniProtKB-UniRule"/>
</dbReference>